<dbReference type="AlphaFoldDB" id="A0A6G7J6K0"/>
<accession>A0A6G7J6K0</accession>
<reference evidence="2 3" key="1">
    <citation type="submission" date="2020-02" db="EMBL/GenBank/DDBJ databases">
        <title>Complete genome of Muricauda sp. 501str8.</title>
        <authorList>
            <person name="Dong B."/>
            <person name="Zhu S."/>
            <person name="Yang J."/>
            <person name="Chen J."/>
        </authorList>
    </citation>
    <scope>NUCLEOTIDE SEQUENCE [LARGE SCALE GENOMIC DNA]</scope>
    <source>
        <strain evidence="2 3">501str8</strain>
    </source>
</reference>
<dbReference type="KEGG" id="mut:GVT53_16445"/>
<proteinExistence type="predicted"/>
<protein>
    <submittedName>
        <fullName evidence="2">Uncharacterized protein</fullName>
    </submittedName>
</protein>
<keyword evidence="3" id="KW-1185">Reference proteome</keyword>
<organism evidence="2 3">
    <name type="scientific">Flagellimonas oceani</name>
    <dbReference type="NCBI Taxonomy" id="2698672"/>
    <lineage>
        <taxon>Bacteria</taxon>
        <taxon>Pseudomonadati</taxon>
        <taxon>Bacteroidota</taxon>
        <taxon>Flavobacteriia</taxon>
        <taxon>Flavobacteriales</taxon>
        <taxon>Flavobacteriaceae</taxon>
        <taxon>Flagellimonas</taxon>
    </lineage>
</organism>
<dbReference type="KEGG" id="mut:GVT53_17685"/>
<evidence type="ECO:0000313" key="2">
    <source>
        <dbReference type="EMBL" id="QII46436.1"/>
    </source>
</evidence>
<dbReference type="Proteomes" id="UP000502928">
    <property type="component" value="Chromosome"/>
</dbReference>
<sequence>MVIDESVLCKSFSDVFKDSTYIELNMSNSVDSGLTSYDYCTVDEMAGQYHFLGFSVEKIAAKVKLGEDKKFKEILLILKVWDVEQFYQKVVDKYGMPNTSSLSKFYLEKHGFKLPVEVQKDSLSKYYEQIPKPELKDFHEIQSLAWYDINKKNNGVLTDLLIKNRTNPANNFQEREIWVSFKRAR</sequence>
<gene>
    <name evidence="1" type="ORF">GVT53_16445</name>
    <name evidence="2" type="ORF">GVT53_17685</name>
</gene>
<name>A0A6G7J6K0_9FLAO</name>
<evidence type="ECO:0000313" key="1">
    <source>
        <dbReference type="EMBL" id="QII46201.1"/>
    </source>
</evidence>
<evidence type="ECO:0000313" key="3">
    <source>
        <dbReference type="Proteomes" id="UP000502928"/>
    </source>
</evidence>
<dbReference type="EMBL" id="CP049616">
    <property type="protein sequence ID" value="QII46436.1"/>
    <property type="molecule type" value="Genomic_DNA"/>
</dbReference>
<dbReference type="EMBL" id="CP049616">
    <property type="protein sequence ID" value="QII46201.1"/>
    <property type="molecule type" value="Genomic_DNA"/>
</dbReference>